<gene>
    <name evidence="1" type="ORF">N7476_004417</name>
</gene>
<accession>A0A9W9U811</accession>
<dbReference type="Proteomes" id="UP001147746">
    <property type="component" value="Unassembled WGS sequence"/>
</dbReference>
<reference evidence="1" key="2">
    <citation type="journal article" date="2023" name="IMA Fungus">
        <title>Comparative genomic study of the Penicillium genus elucidates a diverse pangenome and 15 lateral gene transfer events.</title>
        <authorList>
            <person name="Petersen C."/>
            <person name="Sorensen T."/>
            <person name="Nielsen M.R."/>
            <person name="Sondergaard T.E."/>
            <person name="Sorensen J.L."/>
            <person name="Fitzpatrick D.A."/>
            <person name="Frisvad J.C."/>
            <person name="Nielsen K.L."/>
        </authorList>
    </citation>
    <scope>NUCLEOTIDE SEQUENCE</scope>
    <source>
        <strain evidence="1">IBT 21472</strain>
    </source>
</reference>
<sequence>MDVMMKGASLAALGNFTTSHFTQEGAGIPRGDADPASARVAAVDMAWAGGINQYVKILEDWGETKVLEFVLLDLPASSAAF</sequence>
<name>A0A9W9U811_9EURO</name>
<protein>
    <submittedName>
        <fullName evidence="1">Uncharacterized protein</fullName>
    </submittedName>
</protein>
<evidence type="ECO:0000313" key="2">
    <source>
        <dbReference type="Proteomes" id="UP001147746"/>
    </source>
</evidence>
<reference evidence="1" key="1">
    <citation type="submission" date="2022-12" db="EMBL/GenBank/DDBJ databases">
        <authorList>
            <person name="Petersen C."/>
        </authorList>
    </citation>
    <scope>NUCLEOTIDE SEQUENCE</scope>
    <source>
        <strain evidence="1">IBT 21472</strain>
    </source>
</reference>
<proteinExistence type="predicted"/>
<evidence type="ECO:0000313" key="1">
    <source>
        <dbReference type="EMBL" id="KAJ5321415.1"/>
    </source>
</evidence>
<dbReference type="AlphaFoldDB" id="A0A9W9U811"/>
<organism evidence="1 2">
    <name type="scientific">Penicillium atrosanguineum</name>
    <dbReference type="NCBI Taxonomy" id="1132637"/>
    <lineage>
        <taxon>Eukaryota</taxon>
        <taxon>Fungi</taxon>
        <taxon>Dikarya</taxon>
        <taxon>Ascomycota</taxon>
        <taxon>Pezizomycotina</taxon>
        <taxon>Eurotiomycetes</taxon>
        <taxon>Eurotiomycetidae</taxon>
        <taxon>Eurotiales</taxon>
        <taxon>Aspergillaceae</taxon>
        <taxon>Penicillium</taxon>
    </lineage>
</organism>
<dbReference type="EMBL" id="JAPZBO010000003">
    <property type="protein sequence ID" value="KAJ5321415.1"/>
    <property type="molecule type" value="Genomic_DNA"/>
</dbReference>
<keyword evidence="2" id="KW-1185">Reference proteome</keyword>
<comment type="caution">
    <text evidence="1">The sequence shown here is derived from an EMBL/GenBank/DDBJ whole genome shotgun (WGS) entry which is preliminary data.</text>
</comment>